<evidence type="ECO:0000256" key="2">
    <source>
        <dbReference type="ARBA" id="ARBA00006375"/>
    </source>
</evidence>
<evidence type="ECO:0000256" key="10">
    <source>
        <dbReference type="RuleBase" id="RU000488"/>
    </source>
</evidence>
<feature type="repeat" description="Solcar" evidence="9">
    <location>
        <begin position="14"/>
        <end position="99"/>
    </location>
</feature>
<dbReference type="PROSITE" id="PS50920">
    <property type="entry name" value="SOLCAR"/>
    <property type="match status" value="3"/>
</dbReference>
<evidence type="ECO:0000256" key="4">
    <source>
        <dbReference type="ARBA" id="ARBA00022692"/>
    </source>
</evidence>
<keyword evidence="5" id="KW-0677">Repeat</keyword>
<dbReference type="VEuPathDB" id="VectorBase:CSON010441"/>
<evidence type="ECO:0000256" key="5">
    <source>
        <dbReference type="ARBA" id="ARBA00022737"/>
    </source>
</evidence>
<dbReference type="EMBL" id="UFQT01000423">
    <property type="protein sequence ID" value="SSX24196.1"/>
    <property type="molecule type" value="Genomic_DNA"/>
</dbReference>
<dbReference type="GO" id="GO:1990575">
    <property type="term" value="P:mitochondrial L-ornithine transmembrane transport"/>
    <property type="evidence" value="ECO:0007669"/>
    <property type="project" value="TreeGrafter"/>
</dbReference>
<keyword evidence="4 9" id="KW-0812">Transmembrane</keyword>
<keyword evidence="7" id="KW-0496">Mitochondrion</keyword>
<name>A0A336M1K4_CULSO</name>
<dbReference type="OMA" id="PIDCFRQ"/>
<sequence>MHTHSSHSDADKLKIGLIDFTAGSLGGVALVYVSQPLDTVKVKMQTFPDSYKGMTDCLVKTFKRDGVARGLYAGSLPAVAANVAENSVLFAAYGFCQNVVGYCIGQKNTKELSPLANATSGFLAAFFSSFTLCPTELIKCRLQAMREVQTLKGQSGAPLISPFKLTRDVLKTEGVPGLFRGLTATFAREMPGYFFFFGGYELSRNFMTKPGQTKDEIGPVRTMIAGAFGGVCLWTAIFPADVIKSRIQVAGSTRGMFEVGIEIFRKEGALALYNGLTPTVLRTIPATSVLFLVYEYTKKFLTKQFVDK</sequence>
<dbReference type="SUPFAM" id="SSF103506">
    <property type="entry name" value="Mitochondrial carrier"/>
    <property type="match status" value="1"/>
</dbReference>
<dbReference type="GO" id="GO:0000064">
    <property type="term" value="F:L-ornithine transmembrane transporter activity"/>
    <property type="evidence" value="ECO:0007669"/>
    <property type="project" value="TreeGrafter"/>
</dbReference>
<comment type="similarity">
    <text evidence="2 10">Belongs to the mitochondrial carrier (TC 2.A.29) family.</text>
</comment>
<comment type="subcellular location">
    <subcellularLocation>
        <location evidence="1">Mitochondrion membrane</location>
        <topology evidence="1">Multi-pass membrane protein</topology>
    </subcellularLocation>
</comment>
<evidence type="ECO:0000256" key="6">
    <source>
        <dbReference type="ARBA" id="ARBA00022989"/>
    </source>
</evidence>
<organism evidence="12">
    <name type="scientific">Culicoides sonorensis</name>
    <name type="common">Biting midge</name>
    <dbReference type="NCBI Taxonomy" id="179676"/>
    <lineage>
        <taxon>Eukaryota</taxon>
        <taxon>Metazoa</taxon>
        <taxon>Ecdysozoa</taxon>
        <taxon>Arthropoda</taxon>
        <taxon>Hexapoda</taxon>
        <taxon>Insecta</taxon>
        <taxon>Pterygota</taxon>
        <taxon>Neoptera</taxon>
        <taxon>Endopterygota</taxon>
        <taxon>Diptera</taxon>
        <taxon>Nematocera</taxon>
        <taxon>Chironomoidea</taxon>
        <taxon>Ceratopogonidae</taxon>
        <taxon>Ceratopogoninae</taxon>
        <taxon>Culicoides</taxon>
        <taxon>Monoculicoides</taxon>
    </lineage>
</organism>
<proteinExistence type="inferred from homology"/>
<dbReference type="InterPro" id="IPR050567">
    <property type="entry name" value="Mitochondrial_Carrier"/>
</dbReference>
<accession>A0A336M1K4</accession>
<dbReference type="InterPro" id="IPR018108">
    <property type="entry name" value="MCP_transmembrane"/>
</dbReference>
<reference evidence="12" key="2">
    <citation type="submission" date="2018-07" db="EMBL/GenBank/DDBJ databases">
        <authorList>
            <person name="Quirk P.G."/>
            <person name="Krulwich T.A."/>
        </authorList>
    </citation>
    <scope>NUCLEOTIDE SEQUENCE</scope>
</reference>
<feature type="repeat" description="Solcar" evidence="9">
    <location>
        <begin position="217"/>
        <end position="300"/>
    </location>
</feature>
<dbReference type="GO" id="GO:0031966">
    <property type="term" value="C:mitochondrial membrane"/>
    <property type="evidence" value="ECO:0007669"/>
    <property type="project" value="UniProtKB-SubCell"/>
</dbReference>
<evidence type="ECO:0000313" key="11">
    <source>
        <dbReference type="EMBL" id="SSX03831.1"/>
    </source>
</evidence>
<evidence type="ECO:0000313" key="12">
    <source>
        <dbReference type="EMBL" id="SSX24196.1"/>
    </source>
</evidence>
<protein>
    <submittedName>
        <fullName evidence="12">CSON010441 protein</fullName>
    </submittedName>
</protein>
<dbReference type="FunFam" id="1.50.40.10:FF:000146">
    <property type="entry name" value="Uncharacterized protein, isoform B"/>
    <property type="match status" value="1"/>
</dbReference>
<dbReference type="AlphaFoldDB" id="A0A336M1K4"/>
<evidence type="ECO:0000256" key="7">
    <source>
        <dbReference type="ARBA" id="ARBA00023128"/>
    </source>
</evidence>
<dbReference type="EMBL" id="UFQS01000423">
    <property type="protein sequence ID" value="SSX03831.1"/>
    <property type="molecule type" value="Genomic_DNA"/>
</dbReference>
<feature type="repeat" description="Solcar" evidence="9">
    <location>
        <begin position="112"/>
        <end position="206"/>
    </location>
</feature>
<dbReference type="InterPro" id="IPR023395">
    <property type="entry name" value="MCP_dom_sf"/>
</dbReference>
<dbReference type="PANTHER" id="PTHR45624">
    <property type="entry name" value="MITOCHONDRIAL BASIC AMINO ACIDS TRANSPORTER-RELATED"/>
    <property type="match status" value="1"/>
</dbReference>
<evidence type="ECO:0000256" key="9">
    <source>
        <dbReference type="PROSITE-ProRule" id="PRU00282"/>
    </source>
</evidence>
<dbReference type="Pfam" id="PF00153">
    <property type="entry name" value="Mito_carr"/>
    <property type="match status" value="3"/>
</dbReference>
<reference evidence="11" key="1">
    <citation type="submission" date="2018-04" db="EMBL/GenBank/DDBJ databases">
        <authorList>
            <person name="Go L.Y."/>
            <person name="Mitchell J.A."/>
        </authorList>
    </citation>
    <scope>NUCLEOTIDE SEQUENCE</scope>
    <source>
        <tissue evidence="11">Whole organism</tissue>
    </source>
</reference>
<evidence type="ECO:0000256" key="1">
    <source>
        <dbReference type="ARBA" id="ARBA00004225"/>
    </source>
</evidence>
<keyword evidence="6" id="KW-1133">Transmembrane helix</keyword>
<keyword evidence="3 10" id="KW-0813">Transport</keyword>
<keyword evidence="8 9" id="KW-0472">Membrane</keyword>
<evidence type="ECO:0000256" key="8">
    <source>
        <dbReference type="ARBA" id="ARBA00023136"/>
    </source>
</evidence>
<gene>
    <name evidence="12" type="primary">CSON010441</name>
</gene>
<dbReference type="Gene3D" id="1.50.40.10">
    <property type="entry name" value="Mitochondrial carrier domain"/>
    <property type="match status" value="1"/>
</dbReference>
<dbReference type="PANTHER" id="PTHR45624:SF12">
    <property type="entry name" value="MITOCHONDRIAL ORNITHINE TRANSPORTER 1"/>
    <property type="match status" value="1"/>
</dbReference>
<evidence type="ECO:0000256" key="3">
    <source>
        <dbReference type="ARBA" id="ARBA00022448"/>
    </source>
</evidence>